<comment type="caution">
    <text evidence="4">The sequence shown here is derived from an EMBL/GenBank/DDBJ whole genome shotgun (WGS) entry which is preliminary data.</text>
</comment>
<proteinExistence type="predicted"/>
<evidence type="ECO:0000256" key="2">
    <source>
        <dbReference type="ARBA" id="ARBA00023315"/>
    </source>
</evidence>
<evidence type="ECO:0000259" key="3">
    <source>
        <dbReference type="PROSITE" id="PS51186"/>
    </source>
</evidence>
<dbReference type="AlphaFoldDB" id="A0A4S5C052"/>
<accession>A0A4S5C052</accession>
<dbReference type="RefSeq" id="WP_136405325.1">
    <property type="nucleotide sequence ID" value="NZ_SSWX01000003.1"/>
</dbReference>
<reference evidence="4 5" key="1">
    <citation type="submission" date="2019-04" db="EMBL/GenBank/DDBJ databases">
        <title>Lampropedia sp YIM MLB12 draf genome.</title>
        <authorList>
            <person name="Wang Y.-X."/>
        </authorList>
    </citation>
    <scope>NUCLEOTIDE SEQUENCE [LARGE SCALE GENOMIC DNA]</scope>
    <source>
        <strain evidence="4 5">YIM MLB12</strain>
    </source>
</reference>
<dbReference type="Proteomes" id="UP000306236">
    <property type="component" value="Unassembled WGS sequence"/>
</dbReference>
<keyword evidence="2" id="KW-0012">Acyltransferase</keyword>
<dbReference type="Pfam" id="PF00583">
    <property type="entry name" value="Acetyltransf_1"/>
    <property type="match status" value="1"/>
</dbReference>
<dbReference type="EMBL" id="SSWX01000003">
    <property type="protein sequence ID" value="THJ35726.1"/>
    <property type="molecule type" value="Genomic_DNA"/>
</dbReference>
<evidence type="ECO:0000313" key="5">
    <source>
        <dbReference type="Proteomes" id="UP000306236"/>
    </source>
</evidence>
<dbReference type="OrthoDB" id="9799092at2"/>
<evidence type="ECO:0000313" key="4">
    <source>
        <dbReference type="EMBL" id="THJ35726.1"/>
    </source>
</evidence>
<dbReference type="CDD" id="cd04301">
    <property type="entry name" value="NAT_SF"/>
    <property type="match status" value="1"/>
</dbReference>
<dbReference type="InterPro" id="IPR050832">
    <property type="entry name" value="Bact_Acetyltransf"/>
</dbReference>
<feature type="domain" description="N-acetyltransferase" evidence="3">
    <location>
        <begin position="13"/>
        <end position="162"/>
    </location>
</feature>
<dbReference type="InterPro" id="IPR000182">
    <property type="entry name" value="GNAT_dom"/>
</dbReference>
<evidence type="ECO:0000256" key="1">
    <source>
        <dbReference type="ARBA" id="ARBA00022679"/>
    </source>
</evidence>
<name>A0A4S5C052_9BURK</name>
<protein>
    <submittedName>
        <fullName evidence="4">GNAT family N-acetyltransferase</fullName>
    </submittedName>
</protein>
<dbReference type="PANTHER" id="PTHR43877:SF2">
    <property type="entry name" value="AMINOALKYLPHOSPHONATE N-ACETYLTRANSFERASE-RELATED"/>
    <property type="match status" value="1"/>
</dbReference>
<dbReference type="GO" id="GO:0016747">
    <property type="term" value="F:acyltransferase activity, transferring groups other than amino-acyl groups"/>
    <property type="evidence" value="ECO:0007669"/>
    <property type="project" value="InterPro"/>
</dbReference>
<dbReference type="InterPro" id="IPR016181">
    <property type="entry name" value="Acyl_CoA_acyltransferase"/>
</dbReference>
<dbReference type="PROSITE" id="PS51186">
    <property type="entry name" value="GNAT"/>
    <property type="match status" value="1"/>
</dbReference>
<dbReference type="SUPFAM" id="SSF55729">
    <property type="entry name" value="Acyl-CoA N-acyltransferases (Nat)"/>
    <property type="match status" value="1"/>
</dbReference>
<sequence>MISTHTISPQQWAVYKEARLKALKDSPDAFGSTWQAESARSDESWFNQVSGAFSGSTDRGIFAFKDAHVCGLVWCQLSMAQPGIANLYQMWVDPQARGCGIGRTLLNEATAWAQNKGATHIRLTVTVAQSPAMQLYRSYGFYPVGEPTAMRDGSELMVQTMEVALVHGV</sequence>
<keyword evidence="5" id="KW-1185">Reference proteome</keyword>
<dbReference type="PANTHER" id="PTHR43877">
    <property type="entry name" value="AMINOALKYLPHOSPHONATE N-ACETYLTRANSFERASE-RELATED-RELATED"/>
    <property type="match status" value="1"/>
</dbReference>
<keyword evidence="1 4" id="KW-0808">Transferase</keyword>
<organism evidence="4 5">
    <name type="scientific">Lampropedia aestuarii</name>
    <dbReference type="NCBI Taxonomy" id="2562762"/>
    <lineage>
        <taxon>Bacteria</taxon>
        <taxon>Pseudomonadati</taxon>
        <taxon>Pseudomonadota</taxon>
        <taxon>Betaproteobacteria</taxon>
        <taxon>Burkholderiales</taxon>
        <taxon>Comamonadaceae</taxon>
        <taxon>Lampropedia</taxon>
    </lineage>
</organism>
<dbReference type="Gene3D" id="3.40.630.30">
    <property type="match status" value="1"/>
</dbReference>
<gene>
    <name evidence="4" type="ORF">E8K88_03850</name>
</gene>